<comment type="caution">
    <text evidence="1">The sequence shown here is derived from an EMBL/GenBank/DDBJ whole genome shotgun (WGS) entry which is preliminary data.</text>
</comment>
<proteinExistence type="predicted"/>
<evidence type="ECO:0000313" key="2">
    <source>
        <dbReference type="Proteomes" id="UP001162164"/>
    </source>
</evidence>
<name>A0ABQ9IW19_9CUCU</name>
<reference evidence="1" key="1">
    <citation type="journal article" date="2023" name="Insect Mol. Biol.">
        <title>Genome sequencing provides insights into the evolution of gene families encoding plant cell wall-degrading enzymes in longhorned beetles.</title>
        <authorList>
            <person name="Shin N.R."/>
            <person name="Okamura Y."/>
            <person name="Kirsch R."/>
            <person name="Pauchet Y."/>
        </authorList>
    </citation>
    <scope>NUCLEOTIDE SEQUENCE</scope>
    <source>
        <strain evidence="1">MMC_N1</strain>
    </source>
</reference>
<sequence>MTNIILDIGAGPEQYLTHITITSYTGQGQGPGGAVILQFMWLFSLQFDIGEVGAKRLKVVLEKTCKSDVKNCEISCGSGRDVRTYLFKSDSY</sequence>
<protein>
    <submittedName>
        <fullName evidence="1">Uncharacterized protein</fullName>
    </submittedName>
</protein>
<organism evidence="1 2">
    <name type="scientific">Molorchus minor</name>
    <dbReference type="NCBI Taxonomy" id="1323400"/>
    <lineage>
        <taxon>Eukaryota</taxon>
        <taxon>Metazoa</taxon>
        <taxon>Ecdysozoa</taxon>
        <taxon>Arthropoda</taxon>
        <taxon>Hexapoda</taxon>
        <taxon>Insecta</taxon>
        <taxon>Pterygota</taxon>
        <taxon>Neoptera</taxon>
        <taxon>Endopterygota</taxon>
        <taxon>Coleoptera</taxon>
        <taxon>Polyphaga</taxon>
        <taxon>Cucujiformia</taxon>
        <taxon>Chrysomeloidea</taxon>
        <taxon>Cerambycidae</taxon>
        <taxon>Lamiinae</taxon>
        <taxon>Monochamini</taxon>
        <taxon>Molorchus</taxon>
    </lineage>
</organism>
<dbReference type="EMBL" id="JAPWTJ010002190">
    <property type="protein sequence ID" value="KAJ8967430.1"/>
    <property type="molecule type" value="Genomic_DNA"/>
</dbReference>
<evidence type="ECO:0000313" key="1">
    <source>
        <dbReference type="EMBL" id="KAJ8967430.1"/>
    </source>
</evidence>
<gene>
    <name evidence="1" type="ORF">NQ317_014475</name>
</gene>
<keyword evidence="2" id="KW-1185">Reference proteome</keyword>
<dbReference type="Proteomes" id="UP001162164">
    <property type="component" value="Unassembled WGS sequence"/>
</dbReference>
<accession>A0ABQ9IW19</accession>